<organism evidence="1 2">
    <name type="scientific">Heterostelium pallidum (strain ATCC 26659 / Pp 5 / PN500)</name>
    <name type="common">Cellular slime mold</name>
    <name type="synonym">Polysphondylium pallidum</name>
    <dbReference type="NCBI Taxonomy" id="670386"/>
    <lineage>
        <taxon>Eukaryota</taxon>
        <taxon>Amoebozoa</taxon>
        <taxon>Evosea</taxon>
        <taxon>Eumycetozoa</taxon>
        <taxon>Dictyostelia</taxon>
        <taxon>Acytosteliales</taxon>
        <taxon>Acytosteliaceae</taxon>
        <taxon>Heterostelium</taxon>
    </lineage>
</organism>
<dbReference type="InParanoid" id="D3BU47"/>
<reference evidence="1 2" key="1">
    <citation type="journal article" date="2011" name="Genome Res.">
        <title>Phylogeny-wide analysis of social amoeba genomes highlights ancient origins for complex intercellular communication.</title>
        <authorList>
            <person name="Heidel A.J."/>
            <person name="Lawal H.M."/>
            <person name="Felder M."/>
            <person name="Schilde C."/>
            <person name="Helps N.R."/>
            <person name="Tunggal B."/>
            <person name="Rivero F."/>
            <person name="John U."/>
            <person name="Schleicher M."/>
            <person name="Eichinger L."/>
            <person name="Platzer M."/>
            <person name="Noegel A.A."/>
            <person name="Schaap P."/>
            <person name="Gloeckner G."/>
        </authorList>
    </citation>
    <scope>NUCLEOTIDE SEQUENCE [LARGE SCALE GENOMIC DNA]</scope>
    <source>
        <strain evidence="2">ATCC 26659 / Pp 5 / PN500</strain>
    </source>
</reference>
<proteinExistence type="predicted"/>
<evidence type="ECO:0000313" key="2">
    <source>
        <dbReference type="Proteomes" id="UP000001396"/>
    </source>
</evidence>
<name>D3BU47_HETP5</name>
<comment type="caution">
    <text evidence="1">The sequence shown here is derived from an EMBL/GenBank/DDBJ whole genome shotgun (WGS) entry which is preliminary data.</text>
</comment>
<dbReference type="GeneID" id="31366776"/>
<dbReference type="AlphaFoldDB" id="D3BU47"/>
<evidence type="ECO:0000313" key="1">
    <source>
        <dbReference type="EMBL" id="EFA75233.1"/>
    </source>
</evidence>
<dbReference type="EMBL" id="ADBJ01000056">
    <property type="protein sequence ID" value="EFA75233.1"/>
    <property type="molecule type" value="Genomic_DNA"/>
</dbReference>
<accession>D3BU47</accession>
<keyword evidence="2" id="KW-1185">Reference proteome</keyword>
<gene>
    <name evidence="1" type="ORF">PPL_11308</name>
</gene>
<dbReference type="RefSeq" id="XP_020427367.1">
    <property type="nucleotide sequence ID" value="XM_020582064.1"/>
</dbReference>
<sequence>MSSFNYTDSEIKARQEVIGYAVEQLAVYNESRIDIGEKPFTNLSQVVNDLRQGGSDSDTVNYYRELNNQQNQAKHDFTKNYKD</sequence>
<dbReference type="Proteomes" id="UP000001396">
    <property type="component" value="Unassembled WGS sequence"/>
</dbReference>
<protein>
    <submittedName>
        <fullName evidence="1">Uncharacterized protein</fullName>
    </submittedName>
</protein>